<dbReference type="PANTHER" id="PTHR33107">
    <property type="entry name" value="KUNITZ TRYPSIN INHIBITOR 2"/>
    <property type="match status" value="1"/>
</dbReference>
<evidence type="ECO:0000313" key="3">
    <source>
        <dbReference type="EMBL" id="KAK1404205.1"/>
    </source>
</evidence>
<gene>
    <name evidence="3" type="ORF">POM88_003810</name>
</gene>
<reference evidence="3" key="2">
    <citation type="submission" date="2023-05" db="EMBL/GenBank/DDBJ databases">
        <authorList>
            <person name="Schelkunov M.I."/>
        </authorList>
    </citation>
    <scope>NUCLEOTIDE SEQUENCE</scope>
    <source>
        <strain evidence="3">Hsosn_3</strain>
        <tissue evidence="3">Leaf</tissue>
    </source>
</reference>
<protein>
    <submittedName>
        <fullName evidence="3">Kunitz-type trypsin inhibitor</fullName>
    </submittedName>
</protein>
<dbReference type="InterPro" id="IPR002160">
    <property type="entry name" value="Prot_inh_Kunz-lg"/>
</dbReference>
<reference evidence="3" key="1">
    <citation type="submission" date="2023-02" db="EMBL/GenBank/DDBJ databases">
        <title>Genome of toxic invasive species Heracleum sosnowskyi carries increased number of genes despite the absence of recent whole-genome duplications.</title>
        <authorList>
            <person name="Schelkunov M."/>
            <person name="Shtratnikova V."/>
            <person name="Makarenko M."/>
            <person name="Klepikova A."/>
            <person name="Omelchenko D."/>
            <person name="Novikova G."/>
            <person name="Obukhova E."/>
            <person name="Bogdanov V."/>
            <person name="Penin A."/>
            <person name="Logacheva M."/>
        </authorList>
    </citation>
    <scope>NUCLEOTIDE SEQUENCE</scope>
    <source>
        <strain evidence="3">Hsosn_3</strain>
        <tissue evidence="3">Leaf</tissue>
    </source>
</reference>
<dbReference type="CDD" id="cd23375">
    <property type="entry name" value="beta-trefoil_STI_VvMLP-like"/>
    <property type="match status" value="1"/>
</dbReference>
<evidence type="ECO:0000313" key="4">
    <source>
        <dbReference type="Proteomes" id="UP001237642"/>
    </source>
</evidence>
<evidence type="ECO:0000256" key="2">
    <source>
        <dbReference type="SAM" id="SignalP"/>
    </source>
</evidence>
<dbReference type="AlphaFoldDB" id="A0AAD8N751"/>
<feature type="signal peptide" evidence="2">
    <location>
        <begin position="1"/>
        <end position="23"/>
    </location>
</feature>
<accession>A0AAD8N751</accession>
<proteinExistence type="inferred from homology"/>
<evidence type="ECO:0000256" key="1">
    <source>
        <dbReference type="ARBA" id="ARBA00005440"/>
    </source>
</evidence>
<keyword evidence="4" id="KW-1185">Reference proteome</keyword>
<dbReference type="PRINTS" id="PR00291">
    <property type="entry name" value="KUNITZINHBTR"/>
</dbReference>
<feature type="chain" id="PRO_5041917163" evidence="2">
    <location>
        <begin position="24"/>
        <end position="201"/>
    </location>
</feature>
<dbReference type="EMBL" id="JAUIZM010000001">
    <property type="protein sequence ID" value="KAK1404205.1"/>
    <property type="molecule type" value="Genomic_DNA"/>
</dbReference>
<dbReference type="Proteomes" id="UP001237642">
    <property type="component" value="Unassembled WGS sequence"/>
</dbReference>
<dbReference type="PROSITE" id="PS00283">
    <property type="entry name" value="SOYBEAN_KUNITZ"/>
    <property type="match status" value="1"/>
</dbReference>
<dbReference type="Pfam" id="PF00197">
    <property type="entry name" value="Kunitz_legume"/>
    <property type="match status" value="1"/>
</dbReference>
<dbReference type="GO" id="GO:0004866">
    <property type="term" value="F:endopeptidase inhibitor activity"/>
    <property type="evidence" value="ECO:0007669"/>
    <property type="project" value="InterPro"/>
</dbReference>
<keyword evidence="2" id="KW-0732">Signal</keyword>
<dbReference type="SMART" id="SM00452">
    <property type="entry name" value="STI"/>
    <property type="match status" value="1"/>
</dbReference>
<dbReference type="SUPFAM" id="SSF50386">
    <property type="entry name" value="STI-like"/>
    <property type="match status" value="1"/>
</dbReference>
<comment type="similarity">
    <text evidence="1">Belongs to the protease inhibitor I3 (leguminous Kunitz-type inhibitor) family.</text>
</comment>
<dbReference type="Gene3D" id="2.80.10.50">
    <property type="match status" value="1"/>
</dbReference>
<comment type="caution">
    <text evidence="3">The sequence shown here is derived from an EMBL/GenBank/DDBJ whole genome shotgun (WGS) entry which is preliminary data.</text>
</comment>
<dbReference type="InterPro" id="IPR011065">
    <property type="entry name" value="Kunitz_inhibitor_STI-like_sf"/>
</dbReference>
<sequence>MKINLFYISFLLVALSTYSLVSGQESPDAVRDTDGDLLRAGVHYYILPVVRGMGGGVTLGSTRNESCPLDVVQETFETDKGNLPLTFTMVDPKKGVIRESTDLNIEFNGATICIQSLVWKLDNYDGEYVVSTRGVKGNPGVQTLESWFKIEKYLNDYRFVFCPTVCDLCKPICGGIGISIKNGVRRLVLSDKPFMVQFLKI</sequence>
<dbReference type="PANTHER" id="PTHR33107:SF5">
    <property type="entry name" value="KUNITZ TRYPSIN INHIBITOR 5"/>
    <property type="match status" value="1"/>
</dbReference>
<name>A0AAD8N751_9APIA</name>
<organism evidence="3 4">
    <name type="scientific">Heracleum sosnowskyi</name>
    <dbReference type="NCBI Taxonomy" id="360622"/>
    <lineage>
        <taxon>Eukaryota</taxon>
        <taxon>Viridiplantae</taxon>
        <taxon>Streptophyta</taxon>
        <taxon>Embryophyta</taxon>
        <taxon>Tracheophyta</taxon>
        <taxon>Spermatophyta</taxon>
        <taxon>Magnoliopsida</taxon>
        <taxon>eudicotyledons</taxon>
        <taxon>Gunneridae</taxon>
        <taxon>Pentapetalae</taxon>
        <taxon>asterids</taxon>
        <taxon>campanulids</taxon>
        <taxon>Apiales</taxon>
        <taxon>Apiaceae</taxon>
        <taxon>Apioideae</taxon>
        <taxon>apioid superclade</taxon>
        <taxon>Tordylieae</taxon>
        <taxon>Tordyliinae</taxon>
        <taxon>Heracleum</taxon>
    </lineage>
</organism>